<dbReference type="CDD" id="cd02883">
    <property type="entry name" value="NUDIX_Hydrolase"/>
    <property type="match status" value="1"/>
</dbReference>
<dbReference type="PANTHER" id="PTHR43046">
    <property type="entry name" value="GDP-MANNOSE MANNOSYL HYDROLASE"/>
    <property type="match status" value="1"/>
</dbReference>
<dbReference type="Pfam" id="PF00293">
    <property type="entry name" value="NUDIX"/>
    <property type="match status" value="1"/>
</dbReference>
<feature type="domain" description="Nudix hydrolase" evidence="3">
    <location>
        <begin position="37"/>
        <end position="180"/>
    </location>
</feature>
<dbReference type="Gene3D" id="3.90.79.10">
    <property type="entry name" value="Nucleoside Triphosphate Pyrophosphohydrolase"/>
    <property type="match status" value="1"/>
</dbReference>
<dbReference type="InterPro" id="IPR000086">
    <property type="entry name" value="NUDIX_hydrolase_dom"/>
</dbReference>
<keyword evidence="2" id="KW-0378">Hydrolase</keyword>
<dbReference type="GO" id="GO:0016787">
    <property type="term" value="F:hydrolase activity"/>
    <property type="evidence" value="ECO:0007669"/>
    <property type="project" value="UniProtKB-KW"/>
</dbReference>
<proteinExistence type="predicted"/>
<dbReference type="EMBL" id="KF900884">
    <property type="protein sequence ID" value="AIF10199.1"/>
    <property type="molecule type" value="Genomic_DNA"/>
</dbReference>
<name>A0A075H244_9EURY</name>
<sequence>MTHALPNIEWPEHWAWKDNLISDSGVHPAARDSVYRTIHRVVSKVVLRNPSGQVLLQKVKRGFFTGHWTLPGGFLDYAEHPREGAERELIEELGVVLRLPDPRGEAGEKRAGDDKFIVQERIFTADGINWISFTYLLDVDDGLEFKLKPDEVEEARWFEPEEAMTVAASLFDLEAFRILLEED</sequence>
<dbReference type="InterPro" id="IPR020084">
    <property type="entry name" value="NUDIX_hydrolase_CS"/>
</dbReference>
<evidence type="ECO:0000313" key="4">
    <source>
        <dbReference type="EMBL" id="AIF10199.1"/>
    </source>
</evidence>
<evidence type="ECO:0000259" key="3">
    <source>
        <dbReference type="PROSITE" id="PS51462"/>
    </source>
</evidence>
<dbReference type="PROSITE" id="PS00893">
    <property type="entry name" value="NUDIX_BOX"/>
    <property type="match status" value="1"/>
</dbReference>
<comment type="cofactor">
    <cofactor evidence="1">
        <name>Mg(2+)</name>
        <dbReference type="ChEBI" id="CHEBI:18420"/>
    </cofactor>
</comment>
<dbReference type="AlphaFoldDB" id="A0A075H244"/>
<dbReference type="PROSITE" id="PS51462">
    <property type="entry name" value="NUDIX"/>
    <property type="match status" value="1"/>
</dbReference>
<protein>
    <submittedName>
        <fullName evidence="4">ADP-ribose pyrophosphatase</fullName>
    </submittedName>
</protein>
<reference evidence="4" key="1">
    <citation type="journal article" date="2014" name="Genome Biol. Evol.">
        <title>Pangenome evidence for extensive interdomain horizontal transfer affecting lineage core and shell genes in uncultured planktonic thaumarchaeota and euryarchaeota.</title>
        <authorList>
            <person name="Deschamps P."/>
            <person name="Zivanovic Y."/>
            <person name="Moreira D."/>
            <person name="Rodriguez-Valera F."/>
            <person name="Lopez-Garcia P."/>
        </authorList>
    </citation>
    <scope>NUCLEOTIDE SEQUENCE</scope>
</reference>
<evidence type="ECO:0000256" key="1">
    <source>
        <dbReference type="ARBA" id="ARBA00001946"/>
    </source>
</evidence>
<dbReference type="SUPFAM" id="SSF55811">
    <property type="entry name" value="Nudix"/>
    <property type="match status" value="1"/>
</dbReference>
<organism evidence="4">
    <name type="scientific">uncultured marine group II/III euryarchaeote KM3_44_G05</name>
    <dbReference type="NCBI Taxonomy" id="1456448"/>
    <lineage>
        <taxon>Archaea</taxon>
        <taxon>Methanobacteriati</taxon>
        <taxon>Methanobacteriota</taxon>
        <taxon>environmental samples</taxon>
    </lineage>
</organism>
<evidence type="ECO:0000256" key="2">
    <source>
        <dbReference type="ARBA" id="ARBA00022801"/>
    </source>
</evidence>
<dbReference type="InterPro" id="IPR015797">
    <property type="entry name" value="NUDIX_hydrolase-like_dom_sf"/>
</dbReference>
<accession>A0A075H244</accession>
<dbReference type="PANTHER" id="PTHR43046:SF2">
    <property type="entry name" value="8-OXO-DGTP DIPHOSPHATASE-RELATED"/>
    <property type="match status" value="1"/>
</dbReference>